<evidence type="ECO:0000313" key="1">
    <source>
        <dbReference type="EMBL" id="KKM03859.1"/>
    </source>
</evidence>
<reference evidence="1" key="1">
    <citation type="journal article" date="2015" name="Nature">
        <title>Complex archaea that bridge the gap between prokaryotes and eukaryotes.</title>
        <authorList>
            <person name="Spang A."/>
            <person name="Saw J.H."/>
            <person name="Jorgensen S.L."/>
            <person name="Zaremba-Niedzwiedzka K."/>
            <person name="Martijn J."/>
            <person name="Lind A.E."/>
            <person name="van Eijk R."/>
            <person name="Schleper C."/>
            <person name="Guy L."/>
            <person name="Ettema T.J."/>
        </authorList>
    </citation>
    <scope>NUCLEOTIDE SEQUENCE</scope>
</reference>
<proteinExistence type="predicted"/>
<dbReference type="AlphaFoldDB" id="A0A0F9GYH4"/>
<dbReference type="EMBL" id="LAZR01016587">
    <property type="protein sequence ID" value="KKM03859.1"/>
    <property type="molecule type" value="Genomic_DNA"/>
</dbReference>
<comment type="caution">
    <text evidence="1">The sequence shown here is derived from an EMBL/GenBank/DDBJ whole genome shotgun (WGS) entry which is preliminary data.</text>
</comment>
<accession>A0A0F9GYH4</accession>
<organism evidence="1">
    <name type="scientific">marine sediment metagenome</name>
    <dbReference type="NCBI Taxonomy" id="412755"/>
    <lineage>
        <taxon>unclassified sequences</taxon>
        <taxon>metagenomes</taxon>
        <taxon>ecological metagenomes</taxon>
    </lineage>
</organism>
<sequence>MESGNFFKDSIMDYADLPNGTQFIESGQLYVITKNWSHFICVWTPLMDFTVVFRPVDSGLTFRNGTMPKENIILN</sequence>
<name>A0A0F9GYH4_9ZZZZ</name>
<protein>
    <submittedName>
        <fullName evidence="1">Uncharacterized protein</fullName>
    </submittedName>
</protein>
<gene>
    <name evidence="1" type="ORF">LCGC14_1770220</name>
</gene>